<dbReference type="GeneID" id="79302090"/>
<dbReference type="CDD" id="cd03230">
    <property type="entry name" value="ABC_DR_subfamily_A"/>
    <property type="match status" value="1"/>
</dbReference>
<dbReference type="Pfam" id="PF00005">
    <property type="entry name" value="ABC_tran"/>
    <property type="match status" value="1"/>
</dbReference>
<evidence type="ECO:0000256" key="1">
    <source>
        <dbReference type="ARBA" id="ARBA00022741"/>
    </source>
</evidence>
<comment type="caution">
    <text evidence="4">The sequence shown here is derived from an EMBL/GenBank/DDBJ whole genome shotgun (WGS) entry which is preliminary data.</text>
</comment>
<evidence type="ECO:0000313" key="5">
    <source>
        <dbReference type="Proteomes" id="UP001596407"/>
    </source>
</evidence>
<dbReference type="PANTHER" id="PTHR43613:SF1">
    <property type="entry name" value="ABC TRANSPORTER, ATP-BINDING PROTEIN"/>
    <property type="match status" value="1"/>
</dbReference>
<keyword evidence="1" id="KW-0547">Nucleotide-binding</keyword>
<dbReference type="SMART" id="SM00382">
    <property type="entry name" value="AAA"/>
    <property type="match status" value="1"/>
</dbReference>
<dbReference type="Proteomes" id="UP001596407">
    <property type="component" value="Unassembled WGS sequence"/>
</dbReference>
<feature type="domain" description="ABC transporter" evidence="3">
    <location>
        <begin position="6"/>
        <end position="227"/>
    </location>
</feature>
<dbReference type="RefSeq" id="WP_276280914.1">
    <property type="nucleotide sequence ID" value="NZ_CP119809.1"/>
</dbReference>
<protein>
    <submittedName>
        <fullName evidence="4">ABC transporter ATP-binding protein</fullName>
    </submittedName>
</protein>
<dbReference type="InterPro" id="IPR027417">
    <property type="entry name" value="P-loop_NTPase"/>
</dbReference>
<dbReference type="GO" id="GO:0005524">
    <property type="term" value="F:ATP binding"/>
    <property type="evidence" value="ECO:0007669"/>
    <property type="project" value="UniProtKB-KW"/>
</dbReference>
<evidence type="ECO:0000259" key="3">
    <source>
        <dbReference type="PROSITE" id="PS50893"/>
    </source>
</evidence>
<proteinExistence type="predicted"/>
<dbReference type="Gene3D" id="3.40.50.300">
    <property type="entry name" value="P-loop containing nucleotide triphosphate hydrolases"/>
    <property type="match status" value="1"/>
</dbReference>
<dbReference type="EMBL" id="JBHSZH010000005">
    <property type="protein sequence ID" value="MFC7081167.1"/>
    <property type="molecule type" value="Genomic_DNA"/>
</dbReference>
<name>A0ABD5WPP1_9EURY</name>
<evidence type="ECO:0000313" key="4">
    <source>
        <dbReference type="EMBL" id="MFC7081167.1"/>
    </source>
</evidence>
<dbReference type="SUPFAM" id="SSF52540">
    <property type="entry name" value="P-loop containing nucleoside triphosphate hydrolases"/>
    <property type="match status" value="1"/>
</dbReference>
<keyword evidence="2 4" id="KW-0067">ATP-binding</keyword>
<sequence>MSDTLIEVRDLHKSFGQHGIIDGMNFEVPENEITVLMGPNGVGKTILLCCLAGGLHADRGDVEVFGSDPWDVRHKMNFLLQEGSTLDNLSGRENVDFFTNLHPGTTDKWRDLVETFGIEDELDKLVRNYSGGMTRKLALSLTFGADVPLYLLDEPTAALDLSTIRTLHDVILQEKERGKTFVITSHTPLDAQIADRILFMLDGSIVEADVPETLLDSLPPVVRFTELGRREVEDHLLEGHLFRRGGSARAFLAPDSDIEQLRAETDGRVERDPPTYTDLFNYYTAIYAGEQHDSDTEPPITNPR</sequence>
<dbReference type="InterPro" id="IPR003593">
    <property type="entry name" value="AAA+_ATPase"/>
</dbReference>
<dbReference type="PANTHER" id="PTHR43613">
    <property type="entry name" value="ABC TRANSPORTER, ATP-BINDING PROTEIN"/>
    <property type="match status" value="1"/>
</dbReference>
<keyword evidence="5" id="KW-1185">Reference proteome</keyword>
<accession>A0ABD5WPP1</accession>
<dbReference type="PROSITE" id="PS50893">
    <property type="entry name" value="ABC_TRANSPORTER_2"/>
    <property type="match status" value="1"/>
</dbReference>
<evidence type="ECO:0000256" key="2">
    <source>
        <dbReference type="ARBA" id="ARBA00022840"/>
    </source>
</evidence>
<dbReference type="AlphaFoldDB" id="A0ABD5WPP1"/>
<organism evidence="4 5">
    <name type="scientific">Halorussus caseinilyticus</name>
    <dbReference type="NCBI Taxonomy" id="3034025"/>
    <lineage>
        <taxon>Archaea</taxon>
        <taxon>Methanobacteriati</taxon>
        <taxon>Methanobacteriota</taxon>
        <taxon>Stenosarchaea group</taxon>
        <taxon>Halobacteria</taxon>
        <taxon>Halobacteriales</taxon>
        <taxon>Haladaptataceae</taxon>
        <taxon>Halorussus</taxon>
    </lineage>
</organism>
<reference evidence="4 5" key="1">
    <citation type="journal article" date="2019" name="Int. J. Syst. Evol. Microbiol.">
        <title>The Global Catalogue of Microorganisms (GCM) 10K type strain sequencing project: providing services to taxonomists for standard genome sequencing and annotation.</title>
        <authorList>
            <consortium name="The Broad Institute Genomics Platform"/>
            <consortium name="The Broad Institute Genome Sequencing Center for Infectious Disease"/>
            <person name="Wu L."/>
            <person name="Ma J."/>
        </authorList>
    </citation>
    <scope>NUCLEOTIDE SEQUENCE [LARGE SCALE GENOMIC DNA]</scope>
    <source>
        <strain evidence="4 5">DT72</strain>
    </source>
</reference>
<dbReference type="InterPro" id="IPR003439">
    <property type="entry name" value="ABC_transporter-like_ATP-bd"/>
</dbReference>
<gene>
    <name evidence="4" type="ORF">ACFQJ6_14740</name>
</gene>